<dbReference type="AlphaFoldDB" id="A0A4Q2TWF4"/>
<feature type="transmembrane region" description="Helical" evidence="1">
    <location>
        <begin position="167"/>
        <end position="196"/>
    </location>
</feature>
<keyword evidence="1" id="KW-0812">Transmembrane</keyword>
<dbReference type="OrthoDB" id="9809543at2"/>
<keyword evidence="1" id="KW-1133">Transmembrane helix</keyword>
<dbReference type="EMBL" id="SDVB01000106">
    <property type="protein sequence ID" value="RYC23195.1"/>
    <property type="molecule type" value="Genomic_DNA"/>
</dbReference>
<proteinExistence type="predicted"/>
<comment type="caution">
    <text evidence="2">The sequence shown here is derived from an EMBL/GenBank/DDBJ whole genome shotgun (WGS) entry which is preliminary data.</text>
</comment>
<reference evidence="2 3" key="1">
    <citation type="submission" date="2019-01" db="EMBL/GenBank/DDBJ databases">
        <authorList>
            <person name="Deng T."/>
        </authorList>
    </citation>
    <scope>NUCLEOTIDE SEQUENCE [LARGE SCALE GENOMIC DNA]</scope>
    <source>
        <strain evidence="2 3">F8825</strain>
    </source>
</reference>
<feature type="transmembrane region" description="Helical" evidence="1">
    <location>
        <begin position="119"/>
        <end position="147"/>
    </location>
</feature>
<keyword evidence="3" id="KW-1185">Reference proteome</keyword>
<feature type="transmembrane region" description="Helical" evidence="1">
    <location>
        <begin position="70"/>
        <end position="91"/>
    </location>
</feature>
<dbReference type="Pfam" id="PF09955">
    <property type="entry name" value="DUF2189"/>
    <property type="match status" value="1"/>
</dbReference>
<dbReference type="Proteomes" id="UP000291088">
    <property type="component" value="Unassembled WGS sequence"/>
</dbReference>
<evidence type="ECO:0000313" key="2">
    <source>
        <dbReference type="EMBL" id="RYC23195.1"/>
    </source>
</evidence>
<feature type="transmembrane region" description="Helical" evidence="1">
    <location>
        <begin position="46"/>
        <end position="64"/>
    </location>
</feature>
<dbReference type="InterPro" id="IPR018692">
    <property type="entry name" value="DUF2189"/>
</dbReference>
<keyword evidence="1" id="KW-0472">Membrane</keyword>
<sequence length="261" mass="28489">MGTTQKTANTSIPLAEQRRRHLPAKAAFGWLSAGWRDLWHNPLPSLLYGFAVFLLSAAIVWSLFRLQLDYILFPALAGFMVVGPLVAIGLYRKSRDIEEGVHPSLGRMVLVKAASGAQVWYTGAILCLLMLVWMRAAVIIYALFMGLRPFPGLDRIVTTLFTTTEGLGMILVGTVVGGLFAAFSFAISTFAIPMLLAERTDAFTAMGTSISFVFRNLPVMLVWGAIVLALSVIGIVTGFLGLIIIFPLLGHGTWHSYKAIR</sequence>
<dbReference type="RefSeq" id="WP_129330730.1">
    <property type="nucleotide sequence ID" value="NZ_SDVB01000106.1"/>
</dbReference>
<protein>
    <submittedName>
        <fullName evidence="2">DUF2189 domain-containing protein</fullName>
    </submittedName>
</protein>
<accession>A0A4Q2TWF4</accession>
<evidence type="ECO:0000256" key="1">
    <source>
        <dbReference type="SAM" id="Phobius"/>
    </source>
</evidence>
<name>A0A4Q2TWF4_9HYPH</name>
<gene>
    <name evidence="2" type="ORF">EUU22_03590</name>
</gene>
<feature type="transmembrane region" description="Helical" evidence="1">
    <location>
        <begin position="217"/>
        <end position="246"/>
    </location>
</feature>
<organism evidence="2 3">
    <name type="scientific">Ciceribacter ferrooxidans</name>
    <dbReference type="NCBI Taxonomy" id="2509717"/>
    <lineage>
        <taxon>Bacteria</taxon>
        <taxon>Pseudomonadati</taxon>
        <taxon>Pseudomonadota</taxon>
        <taxon>Alphaproteobacteria</taxon>
        <taxon>Hyphomicrobiales</taxon>
        <taxon>Rhizobiaceae</taxon>
        <taxon>Ciceribacter</taxon>
    </lineage>
</organism>
<evidence type="ECO:0000313" key="3">
    <source>
        <dbReference type="Proteomes" id="UP000291088"/>
    </source>
</evidence>